<feature type="region of interest" description="Disordered" evidence="1">
    <location>
        <begin position="1190"/>
        <end position="1219"/>
    </location>
</feature>
<keyword evidence="3" id="KW-1185">Reference proteome</keyword>
<evidence type="ECO:0008006" key="4">
    <source>
        <dbReference type="Google" id="ProtNLM"/>
    </source>
</evidence>
<dbReference type="Proteomes" id="UP000481288">
    <property type="component" value="Unassembled WGS sequence"/>
</dbReference>
<dbReference type="SUPFAM" id="SSF56112">
    <property type="entry name" value="Protein kinase-like (PK-like)"/>
    <property type="match status" value="1"/>
</dbReference>
<feature type="region of interest" description="Disordered" evidence="1">
    <location>
        <begin position="538"/>
        <end position="631"/>
    </location>
</feature>
<dbReference type="PANTHER" id="PTHR37542:SF2">
    <property type="entry name" value="PROTEIN KINASE DOMAIN-CONTAINING PROTEIN"/>
    <property type="match status" value="1"/>
</dbReference>
<comment type="caution">
    <text evidence="2">The sequence shown here is derived from an EMBL/GenBank/DDBJ whole genome shotgun (WGS) entry which is preliminary data.</text>
</comment>
<dbReference type="InterPro" id="IPR011009">
    <property type="entry name" value="Kinase-like_dom_sf"/>
</dbReference>
<dbReference type="PANTHER" id="PTHR37542">
    <property type="entry name" value="HELO DOMAIN-CONTAINING PROTEIN-RELATED"/>
    <property type="match status" value="1"/>
</dbReference>
<dbReference type="Gene3D" id="1.10.510.10">
    <property type="entry name" value="Transferase(Phosphotransferase) domain 1"/>
    <property type="match status" value="1"/>
</dbReference>
<sequence length="1219" mass="135445">MDSLFSLPLPFQRRLTKMYTDTKSSYDFVKEPVQSAEDPELVALHRKLRIQKDRLVSWGLEWSDPSQSPDIDESINKAGLSELVGSVMSTIKEILAEAEPLWQSSKRLSSDEKLPLPEKSVDRKQSLITWDKSRFQDLVRDLTMSIDTLYDLSRTRQSARKGATPLKASDSSNSLTKTHAAEERQFGPTRMQTPQQIDPASLTWPRDIKGIQTGMLQPAKSPRQIVFMRRPSSLPDSRKHGQQLPLVPVLLEHAPYDPIYSITGITPSMTRFEKLFAALSQSYISSGRILSGLLHLIGYFEEAEHSRFCLLFALPTHFGPVDIETPRVPSITMLSNLLFSPYEPSLEIKYRLAYNIATAVFDLHAKGVVHGNVVASNILFIEHQSQSNNQMDPNETNMRQSFLGSYDLFSDNATETSEGPGSSTSLYRHPLDPRSTRYTHLTSESKSLDLYSLAILLLEIGLWTSVTDLFPMASAIPENTAGVMKLLSTRCGSLYTKAVQACWHSPDDELSQRTRADVMHQKVFWKVSKALDTCCSIDESSDEENQDSDDSAPIESTLAKASRSSTPLRRNVREQKSQIHLTTVPATPSTRPAWSEKASYSTPSFPDQIDWSEKPSAKASTPVPQSKPKPKLRTYPAIRINQEHLDFWHTGLMPHINHVLRGFYRKYPESVEISLESIGESPTTTKPTILVICTSVHKVRSILKKHLVYDKSTYGLKVCRGKVVRSRKQGVKRSMANDEHSKPANASHQERPTNGASIGAYINERHLPPVSFGGLIVVDDKPYGMTVHHMLDDPDEAEDAEEAANPETPILRSSAHLDMPDLTQSESSIYSSGDEEFMYTLSDYESDFSSSEYDSSDDYSQFGDDDEDEEGIKEPGDIRGIPEGCGEEYLITQPAIDDVPEDFYPSPETRDEDHIDSFQLGEIYASSGIRRRVEDGITHEIDWALFEFQPHRSPDSNIIPNGNRHCLKREGQYPLSIAPANSLNDMNVHCLARTSGLQSGRILPGMVIVKIYGRQTPSMSYQVAGKLGVPGDSGAWIVDNESGGVAGHVLAWSSMKRVAYMCPMDVLVRDIGETLHAASISLPGGEELLGKEDARTKMVDSRTLEELEAGSRVEIEDEELNQMLRGLNLPPTPEQIDAVGPEFIIDNTTHHSDTLTLKSGNDESLVPIRLVSKSEAGSGKASIRSFVKSAGRGRTESLTMSEEEMPGVEVGGDDGGRGL</sequence>
<dbReference type="AlphaFoldDB" id="A0A7D8YPC6"/>
<name>A0A7D8YPC6_9HELO</name>
<feature type="compositionally biased region" description="Acidic residues" evidence="1">
    <location>
        <begin position="539"/>
        <end position="552"/>
    </location>
</feature>
<protein>
    <recommendedName>
        <fullName evidence="4">Protein kinase domain-containing protein</fullName>
    </recommendedName>
</protein>
<evidence type="ECO:0000256" key="1">
    <source>
        <dbReference type="SAM" id="MobiDB-lite"/>
    </source>
</evidence>
<organism evidence="2 3">
    <name type="scientific">Lachnellula cervina</name>
    <dbReference type="NCBI Taxonomy" id="1316786"/>
    <lineage>
        <taxon>Eukaryota</taxon>
        <taxon>Fungi</taxon>
        <taxon>Dikarya</taxon>
        <taxon>Ascomycota</taxon>
        <taxon>Pezizomycotina</taxon>
        <taxon>Leotiomycetes</taxon>
        <taxon>Helotiales</taxon>
        <taxon>Lachnaceae</taxon>
        <taxon>Lachnellula</taxon>
    </lineage>
</organism>
<evidence type="ECO:0000313" key="3">
    <source>
        <dbReference type="Proteomes" id="UP000481288"/>
    </source>
</evidence>
<dbReference type="OrthoDB" id="5418235at2759"/>
<feature type="region of interest" description="Disordered" evidence="1">
    <location>
        <begin position="727"/>
        <end position="755"/>
    </location>
</feature>
<reference evidence="2 3" key="1">
    <citation type="submission" date="2018-05" db="EMBL/GenBank/DDBJ databases">
        <title>Whole genome sequencing for identification of molecular markers to develop diagnostic detection tools for the regulated plant pathogen Lachnellula willkommii.</title>
        <authorList>
            <person name="Giroux E."/>
            <person name="Bilodeau G."/>
        </authorList>
    </citation>
    <scope>NUCLEOTIDE SEQUENCE [LARGE SCALE GENOMIC DNA]</scope>
    <source>
        <strain evidence="2 3">CBS 625.97</strain>
    </source>
</reference>
<feature type="region of interest" description="Disordered" evidence="1">
    <location>
        <begin position="847"/>
        <end position="881"/>
    </location>
</feature>
<feature type="compositionally biased region" description="Polar residues" evidence="1">
    <location>
        <begin position="578"/>
        <end position="605"/>
    </location>
</feature>
<evidence type="ECO:0000313" key="2">
    <source>
        <dbReference type="EMBL" id="TVY56762.1"/>
    </source>
</evidence>
<proteinExistence type="predicted"/>
<gene>
    <name evidence="2" type="ORF">LCER1_G005659</name>
</gene>
<dbReference type="EMBL" id="QGMG01000135">
    <property type="protein sequence ID" value="TVY56762.1"/>
    <property type="molecule type" value="Genomic_DNA"/>
</dbReference>
<feature type="compositionally biased region" description="Polar residues" evidence="1">
    <location>
        <begin position="744"/>
        <end position="755"/>
    </location>
</feature>
<feature type="region of interest" description="Disordered" evidence="1">
    <location>
        <begin position="157"/>
        <end position="196"/>
    </location>
</feature>
<accession>A0A7D8YPC6</accession>